<dbReference type="EMBL" id="QMKO01001872">
    <property type="protein sequence ID" value="RTG86020.1"/>
    <property type="molecule type" value="Genomic_DNA"/>
</dbReference>
<keyword evidence="10" id="KW-1185">Reference proteome</keyword>
<name>A0A430QE74_SCHBO</name>
<evidence type="ECO:0000256" key="2">
    <source>
        <dbReference type="ARBA" id="ARBA00006962"/>
    </source>
</evidence>
<dbReference type="STRING" id="6184.A0A430QE74"/>
<keyword evidence="5 9" id="KW-0328">Glycosyltransferase</keyword>
<organism evidence="9 10">
    <name type="scientific">Schistosoma bovis</name>
    <name type="common">Blood fluke</name>
    <dbReference type="NCBI Taxonomy" id="6184"/>
    <lineage>
        <taxon>Eukaryota</taxon>
        <taxon>Metazoa</taxon>
        <taxon>Spiralia</taxon>
        <taxon>Lophotrochozoa</taxon>
        <taxon>Platyhelminthes</taxon>
        <taxon>Trematoda</taxon>
        <taxon>Digenea</taxon>
        <taxon>Strigeidida</taxon>
        <taxon>Schistosomatoidea</taxon>
        <taxon>Schistosomatidae</taxon>
        <taxon>Schistosoma</taxon>
    </lineage>
</organism>
<dbReference type="InterPro" id="IPR007235">
    <property type="entry name" value="Glyco_trans_28_C"/>
</dbReference>
<feature type="domain" description="Glycosyl transferase family 28 C-terminal" evidence="8">
    <location>
        <begin position="73"/>
        <end position="202"/>
    </location>
</feature>
<protein>
    <recommendedName>
        <fullName evidence="4">UDP-N-acetylglucosamine transferase subunit ALG13</fullName>
        <ecNumber evidence="3">2.4.1.141</ecNumber>
    </recommendedName>
</protein>
<dbReference type="GO" id="GO:0004577">
    <property type="term" value="F:N-acetylglucosaminyldiphosphodolichol N-acetylglucosaminyltransferase activity"/>
    <property type="evidence" value="ECO:0007669"/>
    <property type="project" value="UniProtKB-EC"/>
</dbReference>
<dbReference type="PANTHER" id="PTHR12867">
    <property type="entry name" value="GLYCOSYL TRANSFERASE-RELATED"/>
    <property type="match status" value="1"/>
</dbReference>
<comment type="caution">
    <text evidence="9">The sequence shown here is derived from an EMBL/GenBank/DDBJ whole genome shotgun (WGS) entry which is preliminary data.</text>
</comment>
<evidence type="ECO:0000256" key="4">
    <source>
        <dbReference type="ARBA" id="ARBA00017468"/>
    </source>
</evidence>
<evidence type="ECO:0000313" key="10">
    <source>
        <dbReference type="Proteomes" id="UP000290809"/>
    </source>
</evidence>
<evidence type="ECO:0000313" key="9">
    <source>
        <dbReference type="EMBL" id="RTG86020.1"/>
    </source>
</evidence>
<evidence type="ECO:0000256" key="6">
    <source>
        <dbReference type="ARBA" id="ARBA00022679"/>
    </source>
</evidence>
<evidence type="ECO:0000259" key="8">
    <source>
        <dbReference type="Pfam" id="PF04101"/>
    </source>
</evidence>
<comment type="subcellular location">
    <subcellularLocation>
        <location evidence="1">Endoplasmic reticulum</location>
    </subcellularLocation>
</comment>
<dbReference type="GO" id="GO:0005783">
    <property type="term" value="C:endoplasmic reticulum"/>
    <property type="evidence" value="ECO:0007669"/>
    <property type="project" value="UniProtKB-SubCell"/>
</dbReference>
<evidence type="ECO:0000256" key="7">
    <source>
        <dbReference type="ARBA" id="ARBA00022824"/>
    </source>
</evidence>
<dbReference type="InterPro" id="IPR018793">
    <property type="entry name" value="Cyt_c_oxidase_assmbl_Pet191"/>
</dbReference>
<gene>
    <name evidence="9" type="ORF">DC041_0007537</name>
</gene>
<dbReference type="Pfam" id="PF04101">
    <property type="entry name" value="Glyco_tran_28_C"/>
    <property type="match status" value="1"/>
</dbReference>
<evidence type="ECO:0000256" key="1">
    <source>
        <dbReference type="ARBA" id="ARBA00004240"/>
    </source>
</evidence>
<dbReference type="AlphaFoldDB" id="A0A430QE74"/>
<dbReference type="EC" id="2.4.1.141" evidence="3"/>
<evidence type="ECO:0000256" key="3">
    <source>
        <dbReference type="ARBA" id="ARBA00012614"/>
    </source>
</evidence>
<keyword evidence="6 9" id="KW-0808">Transferase</keyword>
<comment type="similarity">
    <text evidence="2">Belongs to the glycosyltransferase 28 family.</text>
</comment>
<keyword evidence="7" id="KW-0256">Endoplasmic reticulum</keyword>
<proteinExistence type="inferred from homology"/>
<evidence type="ECO:0000256" key="5">
    <source>
        <dbReference type="ARBA" id="ARBA00022676"/>
    </source>
</evidence>
<dbReference type="InterPro" id="IPR039042">
    <property type="entry name" value="Alg13-like"/>
</dbReference>
<dbReference type="PANTHER" id="PTHR12867:SF6">
    <property type="entry name" value="N-ACETYLGLUCOSAMINYLDIPHOSPHODOLICHOL N-ACETYLGLUCOSAMINYLTRANSFERASE"/>
    <property type="match status" value="1"/>
</dbReference>
<dbReference type="Gene3D" id="3.40.50.2000">
    <property type="entry name" value="Glycogen Phosphorylase B"/>
    <property type="match status" value="1"/>
</dbReference>
<dbReference type="Pfam" id="PF10203">
    <property type="entry name" value="Pet191_N"/>
    <property type="match status" value="1"/>
</dbReference>
<dbReference type="GO" id="GO:0006488">
    <property type="term" value="P:dolichol-linked oligosaccharide biosynthetic process"/>
    <property type="evidence" value="ECO:0007669"/>
    <property type="project" value="InterPro"/>
</dbReference>
<dbReference type="Proteomes" id="UP000290809">
    <property type="component" value="Unassembled WGS sequence"/>
</dbReference>
<accession>A0A430QE74</accession>
<reference evidence="9 10" key="1">
    <citation type="journal article" date="2019" name="PLoS Pathog.">
        <title>Genome sequence of the bovine parasite Schistosoma bovis Tanzania.</title>
        <authorList>
            <person name="Oey H."/>
            <person name="Zakrzewski M."/>
            <person name="Gobert G."/>
            <person name="Gravermann K."/>
            <person name="Stoye J."/>
            <person name="Jones M."/>
            <person name="Mcmanus D."/>
            <person name="Krause L."/>
        </authorList>
    </citation>
    <scope>NUCLEOTIDE SEQUENCE [LARGE SCALE GENOMIC DNA]</scope>
    <source>
        <strain evidence="9 10">TAN1997</strain>
    </source>
</reference>
<sequence>MKEKGPCEEQKADLLFCLLRSSCCQDKKLTPRECLERDNFPRECASLRYAFYRCCLQPVCLCTVFYLVLDMAVVFVTVGTTSFDGLINEVNKVEFHEGLSRLGYKDLIIQYGSGSITPRIPEDICAENTEHLSTTPFLRMKSFRYKDSLVDEFKSASLVISHGGAGTCIQALTPFGSRRLIVVVNETLMDNHQEELALALLQGKHALVCTPASLNHLIWTGDESTYSSQFLCNKDMPLAEIKRLLGPEIPPEQAGFVGFTRGSPEKLLPYIEERLSTFS</sequence>